<dbReference type="AlphaFoldDB" id="A0A8S9L2G6"/>
<evidence type="ECO:0000313" key="2">
    <source>
        <dbReference type="Proteomes" id="UP000712281"/>
    </source>
</evidence>
<sequence length="60" mass="6625">MYSYSVVVDPLLAGEDEGGVGMFWCVAVDKDYRPDAKEIAGDLKRIKNCTRLGEDDVAKD</sequence>
<dbReference type="Proteomes" id="UP000712281">
    <property type="component" value="Unassembled WGS sequence"/>
</dbReference>
<proteinExistence type="predicted"/>
<dbReference type="EMBL" id="QGKW02000717">
    <property type="protein sequence ID" value="KAF2599528.1"/>
    <property type="molecule type" value="Genomic_DNA"/>
</dbReference>
<comment type="caution">
    <text evidence="1">The sequence shown here is derived from an EMBL/GenBank/DDBJ whole genome shotgun (WGS) entry which is preliminary data.</text>
</comment>
<evidence type="ECO:0000313" key="1">
    <source>
        <dbReference type="EMBL" id="KAF2599528.1"/>
    </source>
</evidence>
<protein>
    <submittedName>
        <fullName evidence="1">Uncharacterized protein</fullName>
    </submittedName>
</protein>
<reference evidence="1" key="1">
    <citation type="submission" date="2019-12" db="EMBL/GenBank/DDBJ databases">
        <title>Genome sequencing and annotation of Brassica cretica.</title>
        <authorList>
            <person name="Studholme D.J."/>
            <person name="Sarris P.F."/>
        </authorList>
    </citation>
    <scope>NUCLEOTIDE SEQUENCE</scope>
    <source>
        <strain evidence="1">PFS-001/15</strain>
        <tissue evidence="1">Leaf</tissue>
    </source>
</reference>
<gene>
    <name evidence="1" type="ORF">F2Q68_00007601</name>
</gene>
<organism evidence="1 2">
    <name type="scientific">Brassica cretica</name>
    <name type="common">Mustard</name>
    <dbReference type="NCBI Taxonomy" id="69181"/>
    <lineage>
        <taxon>Eukaryota</taxon>
        <taxon>Viridiplantae</taxon>
        <taxon>Streptophyta</taxon>
        <taxon>Embryophyta</taxon>
        <taxon>Tracheophyta</taxon>
        <taxon>Spermatophyta</taxon>
        <taxon>Magnoliopsida</taxon>
        <taxon>eudicotyledons</taxon>
        <taxon>Gunneridae</taxon>
        <taxon>Pentapetalae</taxon>
        <taxon>rosids</taxon>
        <taxon>malvids</taxon>
        <taxon>Brassicales</taxon>
        <taxon>Brassicaceae</taxon>
        <taxon>Brassiceae</taxon>
        <taxon>Brassica</taxon>
    </lineage>
</organism>
<accession>A0A8S9L2G6</accession>
<name>A0A8S9L2G6_BRACR</name>